<keyword evidence="4" id="KW-1185">Reference proteome</keyword>
<reference evidence="3" key="3">
    <citation type="submission" date="2018-08" db="UniProtKB">
        <authorList>
            <consortium name="EnsemblPlants"/>
        </authorList>
    </citation>
    <scope>IDENTIFICATION</scope>
    <source>
        <strain evidence="3">cv. Bd21</strain>
    </source>
</reference>
<gene>
    <name evidence="2" type="ORF">BRADI_4g22862v3</name>
</gene>
<dbReference type="STRING" id="15368.A0A0Q3HL96"/>
<protein>
    <recommendedName>
        <fullName evidence="1">F-box domain-containing protein</fullName>
    </recommendedName>
</protein>
<dbReference type="PANTHER" id="PTHR34223:SF51">
    <property type="entry name" value="OS06G0556300 PROTEIN"/>
    <property type="match status" value="1"/>
</dbReference>
<reference evidence="2 3" key="1">
    <citation type="journal article" date="2010" name="Nature">
        <title>Genome sequencing and analysis of the model grass Brachypodium distachyon.</title>
        <authorList>
            <consortium name="International Brachypodium Initiative"/>
        </authorList>
    </citation>
    <scope>NUCLEOTIDE SEQUENCE [LARGE SCALE GENOMIC DNA]</scope>
    <source>
        <strain evidence="2 3">Bd21</strain>
    </source>
</reference>
<dbReference type="AlphaFoldDB" id="A0A0Q3HL96"/>
<dbReference type="InterPro" id="IPR001810">
    <property type="entry name" value="F-box_dom"/>
</dbReference>
<dbReference type="InterPro" id="IPR053197">
    <property type="entry name" value="F-box_SCFL_complex_component"/>
</dbReference>
<dbReference type="SUPFAM" id="SSF81383">
    <property type="entry name" value="F-box domain"/>
    <property type="match status" value="1"/>
</dbReference>
<dbReference type="PANTHER" id="PTHR34223">
    <property type="entry name" value="OS11G0201299 PROTEIN"/>
    <property type="match status" value="1"/>
</dbReference>
<organism evidence="2">
    <name type="scientific">Brachypodium distachyon</name>
    <name type="common">Purple false brome</name>
    <name type="synonym">Trachynia distachya</name>
    <dbReference type="NCBI Taxonomy" id="15368"/>
    <lineage>
        <taxon>Eukaryota</taxon>
        <taxon>Viridiplantae</taxon>
        <taxon>Streptophyta</taxon>
        <taxon>Embryophyta</taxon>
        <taxon>Tracheophyta</taxon>
        <taxon>Spermatophyta</taxon>
        <taxon>Magnoliopsida</taxon>
        <taxon>Liliopsida</taxon>
        <taxon>Poales</taxon>
        <taxon>Poaceae</taxon>
        <taxon>BOP clade</taxon>
        <taxon>Pooideae</taxon>
        <taxon>Stipodae</taxon>
        <taxon>Brachypodieae</taxon>
        <taxon>Brachypodium</taxon>
    </lineage>
</organism>
<dbReference type="Proteomes" id="UP000008810">
    <property type="component" value="Chromosome 4"/>
</dbReference>
<feature type="domain" description="F-box" evidence="1">
    <location>
        <begin position="55"/>
        <end position="94"/>
    </location>
</feature>
<name>A0A0Q3HL96_BRADI</name>
<evidence type="ECO:0000313" key="3">
    <source>
        <dbReference type="EnsemblPlants" id="KQJ89019"/>
    </source>
</evidence>
<accession>A0A0Q3HL96</accession>
<dbReference type="Gramene" id="KQJ89019">
    <property type="protein sequence ID" value="KQJ89019"/>
    <property type="gene ID" value="BRADI_4g22862v3"/>
</dbReference>
<evidence type="ECO:0000313" key="2">
    <source>
        <dbReference type="EMBL" id="KQJ89019.1"/>
    </source>
</evidence>
<reference evidence="2" key="2">
    <citation type="submission" date="2017-06" db="EMBL/GenBank/DDBJ databases">
        <title>WGS assembly of Brachypodium distachyon.</title>
        <authorList>
            <consortium name="The International Brachypodium Initiative"/>
            <person name="Lucas S."/>
            <person name="Harmon-Smith M."/>
            <person name="Lail K."/>
            <person name="Tice H."/>
            <person name="Grimwood J."/>
            <person name="Bruce D."/>
            <person name="Barry K."/>
            <person name="Shu S."/>
            <person name="Lindquist E."/>
            <person name="Wang M."/>
            <person name="Pitluck S."/>
            <person name="Vogel J.P."/>
            <person name="Garvin D.F."/>
            <person name="Mockler T.C."/>
            <person name="Schmutz J."/>
            <person name="Rokhsar D."/>
            <person name="Bevan M.W."/>
        </authorList>
    </citation>
    <scope>NUCLEOTIDE SEQUENCE</scope>
    <source>
        <strain evidence="2">Bd21</strain>
    </source>
</reference>
<dbReference type="ExpressionAtlas" id="A0A0Q3HL96">
    <property type="expression patterns" value="differential"/>
</dbReference>
<dbReference type="InterPro" id="IPR036047">
    <property type="entry name" value="F-box-like_dom_sf"/>
</dbReference>
<proteinExistence type="predicted"/>
<dbReference type="Pfam" id="PF00646">
    <property type="entry name" value="F-box"/>
    <property type="match status" value="1"/>
</dbReference>
<dbReference type="InParanoid" id="A0A0Q3HL96"/>
<dbReference type="EMBL" id="CM000883">
    <property type="protein sequence ID" value="KQJ89019.1"/>
    <property type="molecule type" value="Genomic_DNA"/>
</dbReference>
<dbReference type="EnsemblPlants" id="KQJ89019">
    <property type="protein sequence ID" value="KQJ89019"/>
    <property type="gene ID" value="BRADI_4g22862v3"/>
</dbReference>
<evidence type="ECO:0000259" key="1">
    <source>
        <dbReference type="Pfam" id="PF00646"/>
    </source>
</evidence>
<dbReference type="OrthoDB" id="692863at2759"/>
<evidence type="ECO:0000313" key="4">
    <source>
        <dbReference type="Proteomes" id="UP000008810"/>
    </source>
</evidence>
<sequence length="181" mass="20721">MAVSARTTCSTEWPRGSIHHHGSFGADHLFDRMAKRLNEDGERKVAVDADEEDRISALPEDVLQQLLSWLPSCHAVQTCVLARDWRNRWKTVPRLCIYHPAEDMETYGSFEGLNNFVNNLLHSREQTPLDECVINTFEDVMVAQYVELWIRYAVSCKVKMLKVFDNCGARHLRLSDGALVS</sequence>